<dbReference type="Gene3D" id="3.20.20.300">
    <property type="entry name" value="Glycoside hydrolase, family 3, N-terminal domain"/>
    <property type="match status" value="1"/>
</dbReference>
<keyword evidence="5 9" id="KW-0378">Hydrolase</keyword>
<feature type="domain" description="Glycoside hydrolase family 3 C-terminal" evidence="8">
    <location>
        <begin position="532"/>
        <end position="789"/>
    </location>
</feature>
<keyword evidence="10" id="KW-1185">Reference proteome</keyword>
<dbReference type="InterPro" id="IPR002772">
    <property type="entry name" value="Glyco_hydro_3_C"/>
</dbReference>
<dbReference type="EMBL" id="JAPFQL010000018">
    <property type="protein sequence ID" value="MDC5696776.1"/>
    <property type="molecule type" value="Genomic_DNA"/>
</dbReference>
<reference evidence="9 10" key="1">
    <citation type="submission" date="2022-11" db="EMBL/GenBank/DDBJ databases">
        <title>Anaerobic phenanthrene biodegradation by a DNRA strain PheN6.</title>
        <authorList>
            <person name="Zhang Z."/>
        </authorList>
    </citation>
    <scope>NUCLEOTIDE SEQUENCE [LARGE SCALE GENOMIC DNA]</scope>
    <source>
        <strain evidence="9 10">PheN6</strain>
    </source>
</reference>
<comment type="catalytic activity">
    <reaction evidence="1">
        <text>Hydrolysis of terminal, non-reducing beta-D-glucosyl residues with release of beta-D-glucose.</text>
        <dbReference type="EC" id="3.2.1.21"/>
    </reaction>
</comment>
<evidence type="ECO:0000256" key="6">
    <source>
        <dbReference type="ARBA" id="ARBA00023295"/>
    </source>
</evidence>
<keyword evidence="4" id="KW-0732">Signal</keyword>
<evidence type="ECO:0000313" key="9">
    <source>
        <dbReference type="EMBL" id="MDC5696776.1"/>
    </source>
</evidence>
<evidence type="ECO:0000313" key="10">
    <source>
        <dbReference type="Proteomes" id="UP001150259"/>
    </source>
</evidence>
<evidence type="ECO:0000259" key="8">
    <source>
        <dbReference type="Pfam" id="PF01915"/>
    </source>
</evidence>
<dbReference type="PANTHER" id="PTHR30620:SF16">
    <property type="entry name" value="LYSOSOMAL BETA GLUCOSIDASE"/>
    <property type="match status" value="1"/>
</dbReference>
<dbReference type="InterPro" id="IPR017853">
    <property type="entry name" value="GH"/>
</dbReference>
<accession>A0ABT5GFU8</accession>
<dbReference type="Proteomes" id="UP001150259">
    <property type="component" value="Unassembled WGS sequence"/>
</dbReference>
<gene>
    <name evidence="9" type="ORF">OO014_05860</name>
</gene>
<keyword evidence="6" id="KW-0326">Glycosidase</keyword>
<comment type="similarity">
    <text evidence="2">Belongs to the glycosyl hydrolase 3 family.</text>
</comment>
<dbReference type="SUPFAM" id="SSF52279">
    <property type="entry name" value="Beta-D-glucan exohydrolase, C-terminal domain"/>
    <property type="match status" value="1"/>
</dbReference>
<proteinExistence type="inferred from homology"/>
<evidence type="ECO:0000256" key="4">
    <source>
        <dbReference type="ARBA" id="ARBA00022729"/>
    </source>
</evidence>
<name>A0ABT5GFU8_9MICO</name>
<dbReference type="InterPro" id="IPR001764">
    <property type="entry name" value="Glyco_hydro_3_N"/>
</dbReference>
<feature type="domain" description="Glycoside hydrolase family 3 N-terminal" evidence="7">
    <location>
        <begin position="176"/>
        <end position="491"/>
    </location>
</feature>
<evidence type="ECO:0000256" key="5">
    <source>
        <dbReference type="ARBA" id="ARBA00022801"/>
    </source>
</evidence>
<dbReference type="InterPro" id="IPR036962">
    <property type="entry name" value="Glyco_hydro_3_N_sf"/>
</dbReference>
<evidence type="ECO:0000256" key="1">
    <source>
        <dbReference type="ARBA" id="ARBA00000448"/>
    </source>
</evidence>
<evidence type="ECO:0000256" key="3">
    <source>
        <dbReference type="ARBA" id="ARBA00012744"/>
    </source>
</evidence>
<sequence>MKTLPRTRRRRGLLGVAAALPLTLALTLAVTLAGGLGATAAPEAAAADEGNHGRPPVLEARAKDLITVKGRTFKDLNDNGRLDTYEDWRKPVADRVADLVGRMTLEEKAGLMLIDTLNASCDVGTGERGTVPAVAANYIDVQKMHRFVFRNTVTSPDQALCTAETGGFGTRISVTPAEAAKFTNSVQELSEATRLGIPSLFKSNARNHIDPDARAGINESAGAFSAFPKEAGIAAAALGEEAVRTGSVPTIGDMAVVERFAEVMGQEWSSIGLRGMYGYMADLSTEPRWYRTHETFTEDADLAANIMETLVGTLQGPVGADGTALTRDSDVALTLKHFPGGGPQELGLDPHYAFGKTQVYPGGGFGYHLKPFEAAINAGVAAIMPYYGVPMGVTHDGVTYDQTGMAFSSQIVNDLLRDRLGFKGYVNSDTGIINDRAWGLETATVPERVAAAINGGTDTLSGFHDVKTITDLVGAGLVTNERVDLAAARLLEPLFRMGLFEDPYVDEAVATATVGNAANREVGLDLQRKSAVLLQNNEAADGGKVLPLKPGSKVYILGDFKEETVAGHGYEVINGNVPAGTPRPSAAGADYVIISMTAKNKNTSAYRSNDPATGLNPDHVNPIVMPGTAGLDGESPYGESDACVSYGATACTDSGLRFGGSYPWESGILDFSGMETSESWQVVPSLSTIQQVMAEVGDPDKVVLHVYFRQPFVLDDASGLRDAGAIVAGFGMSDTALMDVLSGDFAPQGRLPFALAGTRAAVQEQKSDLPGYDETADGALFPYGFGLTYDQG</sequence>
<evidence type="ECO:0000256" key="2">
    <source>
        <dbReference type="ARBA" id="ARBA00005336"/>
    </source>
</evidence>
<dbReference type="Pfam" id="PF01915">
    <property type="entry name" value="Glyco_hydro_3_C"/>
    <property type="match status" value="1"/>
</dbReference>
<dbReference type="SUPFAM" id="SSF51445">
    <property type="entry name" value="(Trans)glycosidases"/>
    <property type="match status" value="1"/>
</dbReference>
<comment type="caution">
    <text evidence="9">The sequence shown here is derived from an EMBL/GenBank/DDBJ whole genome shotgun (WGS) entry which is preliminary data.</text>
</comment>
<dbReference type="Pfam" id="PF00933">
    <property type="entry name" value="Glyco_hydro_3"/>
    <property type="match status" value="1"/>
</dbReference>
<protein>
    <recommendedName>
        <fullName evidence="3">beta-glucosidase</fullName>
        <ecNumber evidence="3">3.2.1.21</ecNumber>
    </recommendedName>
</protein>
<organism evidence="9 10">
    <name type="scientific">Intrasporangium calvum</name>
    <dbReference type="NCBI Taxonomy" id="53358"/>
    <lineage>
        <taxon>Bacteria</taxon>
        <taxon>Bacillati</taxon>
        <taxon>Actinomycetota</taxon>
        <taxon>Actinomycetes</taxon>
        <taxon>Micrococcales</taxon>
        <taxon>Intrasporangiaceae</taxon>
        <taxon>Intrasporangium</taxon>
    </lineage>
</organism>
<dbReference type="RefSeq" id="WP_272461352.1">
    <property type="nucleotide sequence ID" value="NZ_JAPFQL010000018.1"/>
</dbReference>
<dbReference type="InterPro" id="IPR006311">
    <property type="entry name" value="TAT_signal"/>
</dbReference>
<dbReference type="InterPro" id="IPR036881">
    <property type="entry name" value="Glyco_hydro_3_C_sf"/>
</dbReference>
<dbReference type="PANTHER" id="PTHR30620">
    <property type="entry name" value="PERIPLASMIC BETA-GLUCOSIDASE-RELATED"/>
    <property type="match status" value="1"/>
</dbReference>
<dbReference type="InterPro" id="IPR051915">
    <property type="entry name" value="Cellulose_Degrad_GH3"/>
</dbReference>
<evidence type="ECO:0000259" key="7">
    <source>
        <dbReference type="Pfam" id="PF00933"/>
    </source>
</evidence>
<dbReference type="Gene3D" id="3.40.50.1700">
    <property type="entry name" value="Glycoside hydrolase family 3 C-terminal domain"/>
    <property type="match status" value="1"/>
</dbReference>
<dbReference type="EC" id="3.2.1.21" evidence="3"/>
<dbReference type="GO" id="GO:0016787">
    <property type="term" value="F:hydrolase activity"/>
    <property type="evidence" value="ECO:0007669"/>
    <property type="project" value="UniProtKB-KW"/>
</dbReference>
<dbReference type="PROSITE" id="PS51318">
    <property type="entry name" value="TAT"/>
    <property type="match status" value="1"/>
</dbReference>